<organism evidence="1 2">
    <name type="scientific">Ideonella livida</name>
    <dbReference type="NCBI Taxonomy" id="2707176"/>
    <lineage>
        <taxon>Bacteria</taxon>
        <taxon>Pseudomonadati</taxon>
        <taxon>Pseudomonadota</taxon>
        <taxon>Betaproteobacteria</taxon>
        <taxon>Burkholderiales</taxon>
        <taxon>Sphaerotilaceae</taxon>
        <taxon>Ideonella</taxon>
    </lineage>
</organism>
<proteinExistence type="predicted"/>
<gene>
    <name evidence="1" type="ORF">G3A44_11440</name>
</gene>
<accession>A0A7C9TJ32</accession>
<comment type="caution">
    <text evidence="1">The sequence shown here is derived from an EMBL/GenBank/DDBJ whole genome shotgun (WGS) entry which is preliminary data.</text>
</comment>
<reference evidence="1 2" key="1">
    <citation type="submission" date="2020-02" db="EMBL/GenBank/DDBJ databases">
        <title>Ideonella bacterium strain TBM-1.</title>
        <authorList>
            <person name="Chen W.-M."/>
        </authorList>
    </citation>
    <scope>NUCLEOTIDE SEQUENCE [LARGE SCALE GENOMIC DNA]</scope>
    <source>
        <strain evidence="1 2">TBM-1</strain>
    </source>
</reference>
<dbReference type="Gene3D" id="2.130.10.10">
    <property type="entry name" value="YVTN repeat-like/Quinoprotein amine dehydrogenase"/>
    <property type="match status" value="3"/>
</dbReference>
<keyword evidence="2" id="KW-1185">Reference proteome</keyword>
<dbReference type="Proteomes" id="UP000484255">
    <property type="component" value="Unassembled WGS sequence"/>
</dbReference>
<dbReference type="SUPFAM" id="SSF110296">
    <property type="entry name" value="Oligoxyloglucan reducing end-specific cellobiohydrolase"/>
    <property type="match status" value="1"/>
</dbReference>
<protein>
    <recommendedName>
        <fullName evidence="3">Photosynthesis system II assembly factor Ycf48/Hcf136-like domain-containing protein</fullName>
    </recommendedName>
</protein>
<evidence type="ECO:0000313" key="1">
    <source>
        <dbReference type="EMBL" id="NDY91799.1"/>
    </source>
</evidence>
<evidence type="ECO:0000313" key="2">
    <source>
        <dbReference type="Proteomes" id="UP000484255"/>
    </source>
</evidence>
<dbReference type="PANTHER" id="PTHR47199:SF2">
    <property type="entry name" value="PHOTOSYSTEM II STABILITY_ASSEMBLY FACTOR HCF136, CHLOROPLASTIC"/>
    <property type="match status" value="1"/>
</dbReference>
<evidence type="ECO:0008006" key="3">
    <source>
        <dbReference type="Google" id="ProtNLM"/>
    </source>
</evidence>
<name>A0A7C9TJ32_9BURK</name>
<dbReference type="PANTHER" id="PTHR47199">
    <property type="entry name" value="PHOTOSYSTEM II STABILITY/ASSEMBLY FACTOR HCF136, CHLOROPLASTIC"/>
    <property type="match status" value="1"/>
</dbReference>
<dbReference type="EMBL" id="JAAGOH010000012">
    <property type="protein sequence ID" value="NDY91799.1"/>
    <property type="molecule type" value="Genomic_DNA"/>
</dbReference>
<dbReference type="AlphaFoldDB" id="A0A7C9TJ32"/>
<dbReference type="RefSeq" id="WP_163457653.1">
    <property type="nucleotide sequence ID" value="NZ_JAAGOH010000012.1"/>
</dbReference>
<dbReference type="InterPro" id="IPR015943">
    <property type="entry name" value="WD40/YVTN_repeat-like_dom_sf"/>
</dbReference>
<sequence length="336" mass="35766">MAQPAAPAVQWAQPTVRQPERAVLLAAARRRDGRLLVAGERGLILWSDDAGHSWRQAQTPTTVSLTALACQGEQRAWATGHGGTVLRSDEGGQRWQVRLNGVQAAALAAQEAQTQPDLRARAEQLVADGADKPLLAVSAEAGGPVIAAGAYGLLVASSDDGQRWQSWMGRLPNPDGLHLYAVVRRGAMVYLAGEQGAFWRSTDGGQRFERLPTPYRGTYFGLHVTEDGRLLLHGLRGHAFVSSDRGDTWRPVQTQVGASLVAALDGPQGQLWLASQAGHLLRSDDGGQRFHRLPVPAVGPVAGAVLIDPETLLLVGLRGVSRVRLQASSAPVAVQS</sequence>